<keyword evidence="2" id="KW-1185">Reference proteome</keyword>
<accession>A0A5C2SJW8</accession>
<dbReference type="Proteomes" id="UP000313359">
    <property type="component" value="Unassembled WGS sequence"/>
</dbReference>
<dbReference type="AlphaFoldDB" id="A0A5C2SJW8"/>
<name>A0A5C2SJW8_9APHY</name>
<organism evidence="1 2">
    <name type="scientific">Lentinus tigrinus ALCF2SS1-6</name>
    <dbReference type="NCBI Taxonomy" id="1328759"/>
    <lineage>
        <taxon>Eukaryota</taxon>
        <taxon>Fungi</taxon>
        <taxon>Dikarya</taxon>
        <taxon>Basidiomycota</taxon>
        <taxon>Agaricomycotina</taxon>
        <taxon>Agaricomycetes</taxon>
        <taxon>Polyporales</taxon>
        <taxon>Polyporaceae</taxon>
        <taxon>Lentinus</taxon>
    </lineage>
</organism>
<sequence>MYATSCWHTPSTTTSIASHSHGRIAHPHTRLRNDHASCFHPGIRDATRIHRYPGILAPRSTSAGAYRQRHWAPRPSSSCSSERPECPRYWCNFVRELEAVLNRTCAISLSYICVGVHAVRGKRAVCCIHFVEARACVVYTCTQVYAGQAQTRVNERHCVVTRMCIRPRPPAWPRLTPP</sequence>
<proteinExistence type="predicted"/>
<evidence type="ECO:0000313" key="1">
    <source>
        <dbReference type="EMBL" id="RPD63469.1"/>
    </source>
</evidence>
<protein>
    <submittedName>
        <fullName evidence="1">Uncharacterized protein</fullName>
    </submittedName>
</protein>
<evidence type="ECO:0000313" key="2">
    <source>
        <dbReference type="Proteomes" id="UP000313359"/>
    </source>
</evidence>
<dbReference type="EMBL" id="ML122256">
    <property type="protein sequence ID" value="RPD63469.1"/>
    <property type="molecule type" value="Genomic_DNA"/>
</dbReference>
<reference evidence="1" key="1">
    <citation type="journal article" date="2018" name="Genome Biol. Evol.">
        <title>Genomics and development of Lentinus tigrinus, a white-rot wood-decaying mushroom with dimorphic fruiting bodies.</title>
        <authorList>
            <person name="Wu B."/>
            <person name="Xu Z."/>
            <person name="Knudson A."/>
            <person name="Carlson A."/>
            <person name="Chen N."/>
            <person name="Kovaka S."/>
            <person name="LaButti K."/>
            <person name="Lipzen A."/>
            <person name="Pennachio C."/>
            <person name="Riley R."/>
            <person name="Schakwitz W."/>
            <person name="Umezawa K."/>
            <person name="Ohm R.A."/>
            <person name="Grigoriev I.V."/>
            <person name="Nagy L.G."/>
            <person name="Gibbons J."/>
            <person name="Hibbett D."/>
        </authorList>
    </citation>
    <scope>NUCLEOTIDE SEQUENCE [LARGE SCALE GENOMIC DNA]</scope>
    <source>
        <strain evidence="1">ALCF2SS1-6</strain>
    </source>
</reference>
<gene>
    <name evidence="1" type="ORF">L227DRAFT_390679</name>
</gene>